<dbReference type="AlphaFoldDB" id="A0A2H9VQD5"/>
<dbReference type="EMBL" id="PGFJ01000002">
    <property type="protein sequence ID" value="PJJ80515.1"/>
    <property type="molecule type" value="Genomic_DNA"/>
</dbReference>
<dbReference type="PRINTS" id="PR00727">
    <property type="entry name" value="LEADERPTASE"/>
</dbReference>
<feature type="active site" evidence="6">
    <location>
        <position position="55"/>
    </location>
</feature>
<feature type="active site" evidence="6">
    <location>
        <position position="144"/>
    </location>
</feature>
<feature type="domain" description="Peptidase S26" evidence="8">
    <location>
        <begin position="25"/>
        <end position="178"/>
    </location>
</feature>
<comment type="similarity">
    <text evidence="2 7">Belongs to the peptidase S26 family.</text>
</comment>
<name>A0A2H9VQD5_9SPHI</name>
<dbReference type="CDD" id="cd06530">
    <property type="entry name" value="S26_SPase_I"/>
    <property type="match status" value="2"/>
</dbReference>
<dbReference type="Pfam" id="PF10502">
    <property type="entry name" value="Peptidase_S26"/>
    <property type="match status" value="2"/>
</dbReference>
<comment type="subcellular location">
    <subcellularLocation>
        <location evidence="7">Membrane</location>
        <topology evidence="7">Single-pass type II membrane protein</topology>
    </subcellularLocation>
</comment>
<evidence type="ECO:0000259" key="8">
    <source>
        <dbReference type="Pfam" id="PF10502"/>
    </source>
</evidence>
<dbReference type="GO" id="GO:0004252">
    <property type="term" value="F:serine-type endopeptidase activity"/>
    <property type="evidence" value="ECO:0007669"/>
    <property type="project" value="InterPro"/>
</dbReference>
<keyword evidence="5 7" id="KW-0378">Hydrolase</keyword>
<evidence type="ECO:0000256" key="2">
    <source>
        <dbReference type="ARBA" id="ARBA00009370"/>
    </source>
</evidence>
<keyword evidence="7" id="KW-0645">Protease</keyword>
<proteinExistence type="inferred from homology"/>
<evidence type="ECO:0000256" key="4">
    <source>
        <dbReference type="ARBA" id="ARBA00019232"/>
    </source>
</evidence>
<dbReference type="SUPFAM" id="SSF51306">
    <property type="entry name" value="LexA/Signal peptidase"/>
    <property type="match status" value="2"/>
</dbReference>
<sequence length="370" mass="41515">MFMNWNAKFFTKKTGQSKAKKSKAREWFDALVFALVVSTVIRGLLFSAYAIPSGSMEGTQLPGDYLFVSKISYGPRLAITPFAIPFTEPVVGGVKTYWSGIQLPYFRLPGFSSPKKGDIVVFNKPDEAGPEYNIPTDERTTLIKRCQATPGDVLSIINGQVFINGKAMVNAPKAQTSYAVVTDGSDLNPKLLEDMRITIRGQYANNGFEMVIPADQLAAFKSISNIKSVTPVVATAGTFDPEVFPHNEQFKWNVDNFGPLKMPAKGWTVALNDSTLTLYRRAIEIYEGNTVNVKGKDIFINGKKTTSYTFKMNYYWMMGDNRHDSLDSRFWGYVPEDHIIGKAKLTWWSTDSTKNILSGIRWDRLMRPIN</sequence>
<keyword evidence="10" id="KW-1185">Reference proteome</keyword>
<accession>A0A2H9VQD5</accession>
<dbReference type="GO" id="GO:0016020">
    <property type="term" value="C:membrane"/>
    <property type="evidence" value="ECO:0007669"/>
    <property type="project" value="UniProtKB-SubCell"/>
</dbReference>
<dbReference type="PANTHER" id="PTHR43390:SF1">
    <property type="entry name" value="CHLOROPLAST PROCESSING PEPTIDASE"/>
    <property type="match status" value="1"/>
</dbReference>
<gene>
    <name evidence="9" type="ORF">CLV57_3666</name>
</gene>
<feature type="domain" description="Peptidase S26" evidence="8">
    <location>
        <begin position="312"/>
        <end position="348"/>
    </location>
</feature>
<comment type="caution">
    <text evidence="9">The sequence shown here is derived from an EMBL/GenBank/DDBJ whole genome shotgun (WGS) entry which is preliminary data.</text>
</comment>
<evidence type="ECO:0000256" key="7">
    <source>
        <dbReference type="RuleBase" id="RU362042"/>
    </source>
</evidence>
<dbReference type="NCBIfam" id="TIGR02227">
    <property type="entry name" value="sigpep_I_bact"/>
    <property type="match status" value="1"/>
</dbReference>
<dbReference type="InterPro" id="IPR019533">
    <property type="entry name" value="Peptidase_S26"/>
</dbReference>
<evidence type="ECO:0000313" key="9">
    <source>
        <dbReference type="EMBL" id="PJJ80515.1"/>
    </source>
</evidence>
<protein>
    <recommendedName>
        <fullName evidence="4 7">Signal peptidase I</fullName>
        <ecNumber evidence="3 7">3.4.21.89</ecNumber>
    </recommendedName>
</protein>
<dbReference type="Proteomes" id="UP000242687">
    <property type="component" value="Unassembled WGS sequence"/>
</dbReference>
<evidence type="ECO:0000256" key="1">
    <source>
        <dbReference type="ARBA" id="ARBA00000677"/>
    </source>
</evidence>
<reference evidence="9 10" key="1">
    <citation type="submission" date="2017-11" db="EMBL/GenBank/DDBJ databases">
        <title>Genomic Encyclopedia of Archaeal and Bacterial Type Strains, Phase II (KMG-II): From Individual Species to Whole Genera.</title>
        <authorList>
            <person name="Goeker M."/>
        </authorList>
    </citation>
    <scope>NUCLEOTIDE SEQUENCE [LARGE SCALE GENOMIC DNA]</scope>
    <source>
        <strain evidence="9 10">DSM 28175</strain>
    </source>
</reference>
<evidence type="ECO:0000256" key="5">
    <source>
        <dbReference type="ARBA" id="ARBA00022801"/>
    </source>
</evidence>
<dbReference type="InterPro" id="IPR000223">
    <property type="entry name" value="Pept_S26A_signal_pept_1"/>
</dbReference>
<dbReference type="GO" id="GO:0006465">
    <property type="term" value="P:signal peptide processing"/>
    <property type="evidence" value="ECO:0007669"/>
    <property type="project" value="InterPro"/>
</dbReference>
<evidence type="ECO:0000313" key="10">
    <source>
        <dbReference type="Proteomes" id="UP000242687"/>
    </source>
</evidence>
<dbReference type="EC" id="3.4.21.89" evidence="3 7"/>
<dbReference type="PANTHER" id="PTHR43390">
    <property type="entry name" value="SIGNAL PEPTIDASE I"/>
    <property type="match status" value="1"/>
</dbReference>
<evidence type="ECO:0000256" key="3">
    <source>
        <dbReference type="ARBA" id="ARBA00013208"/>
    </source>
</evidence>
<dbReference type="InterPro" id="IPR036286">
    <property type="entry name" value="LexA/Signal_pep-like_sf"/>
</dbReference>
<comment type="catalytic activity">
    <reaction evidence="1 7">
        <text>Cleavage of hydrophobic, N-terminal signal or leader sequences from secreted and periplasmic proteins.</text>
        <dbReference type="EC" id="3.4.21.89"/>
    </reaction>
</comment>
<evidence type="ECO:0000256" key="6">
    <source>
        <dbReference type="PIRSR" id="PIRSR600223-1"/>
    </source>
</evidence>
<dbReference type="InterPro" id="IPR019758">
    <property type="entry name" value="Pept_S26A_signal_pept_1_CS"/>
</dbReference>
<dbReference type="GO" id="GO:0009003">
    <property type="term" value="F:signal peptidase activity"/>
    <property type="evidence" value="ECO:0007669"/>
    <property type="project" value="UniProtKB-EC"/>
</dbReference>
<dbReference type="PROSITE" id="PS00761">
    <property type="entry name" value="SPASE_I_3"/>
    <property type="match status" value="1"/>
</dbReference>
<organism evidence="9 10">
    <name type="scientific">Mucilaginibacter auburnensis</name>
    <dbReference type="NCBI Taxonomy" id="1457233"/>
    <lineage>
        <taxon>Bacteria</taxon>
        <taxon>Pseudomonadati</taxon>
        <taxon>Bacteroidota</taxon>
        <taxon>Sphingobacteriia</taxon>
        <taxon>Sphingobacteriales</taxon>
        <taxon>Sphingobacteriaceae</taxon>
        <taxon>Mucilaginibacter</taxon>
    </lineage>
</organism>
<dbReference type="Gene3D" id="2.10.109.10">
    <property type="entry name" value="Umud Fragment, subunit A"/>
    <property type="match status" value="2"/>
</dbReference>